<dbReference type="InterPro" id="IPR010998">
    <property type="entry name" value="Integrase_recombinase_N"/>
</dbReference>
<dbReference type="RefSeq" id="WP_331809694.1">
    <property type="nucleotide sequence ID" value="NZ_JAZHOU010000002.1"/>
</dbReference>
<dbReference type="Pfam" id="PF13102">
    <property type="entry name" value="Phage_int_SAM_5"/>
    <property type="match status" value="1"/>
</dbReference>
<organism evidence="5 6">
    <name type="scientific">Winogradskyella poriferorum</name>
    <dbReference type="NCBI Taxonomy" id="307627"/>
    <lineage>
        <taxon>Bacteria</taxon>
        <taxon>Pseudomonadati</taxon>
        <taxon>Bacteroidota</taxon>
        <taxon>Flavobacteriia</taxon>
        <taxon>Flavobacteriales</taxon>
        <taxon>Flavobacteriaceae</taxon>
        <taxon>Winogradskyella</taxon>
    </lineage>
</organism>
<comment type="caution">
    <text evidence="5">The sequence shown here is derived from an EMBL/GenBank/DDBJ whole genome shotgun (WGS) entry which is preliminary data.</text>
</comment>
<dbReference type="InterPro" id="IPR013762">
    <property type="entry name" value="Integrase-like_cat_sf"/>
</dbReference>
<evidence type="ECO:0000259" key="4">
    <source>
        <dbReference type="PROSITE" id="PS51898"/>
    </source>
</evidence>
<keyword evidence="3" id="KW-0233">DNA recombination</keyword>
<dbReference type="InterPro" id="IPR002104">
    <property type="entry name" value="Integrase_catalytic"/>
</dbReference>
<name>A0ABU7W4M7_9FLAO</name>
<feature type="domain" description="Tyr recombinase" evidence="4">
    <location>
        <begin position="216"/>
        <end position="393"/>
    </location>
</feature>
<dbReference type="Gene3D" id="1.10.443.10">
    <property type="entry name" value="Intergrase catalytic core"/>
    <property type="match status" value="1"/>
</dbReference>
<evidence type="ECO:0000313" key="5">
    <source>
        <dbReference type="EMBL" id="MEF3078919.1"/>
    </source>
</evidence>
<dbReference type="Proteomes" id="UP001356704">
    <property type="component" value="Unassembled WGS sequence"/>
</dbReference>
<accession>A0ABU7W4M7</accession>
<dbReference type="PANTHER" id="PTHR30349:SF64">
    <property type="entry name" value="PROPHAGE INTEGRASE INTD-RELATED"/>
    <property type="match status" value="1"/>
</dbReference>
<dbReference type="PROSITE" id="PS51898">
    <property type="entry name" value="TYR_RECOMBINASE"/>
    <property type="match status" value="1"/>
</dbReference>
<gene>
    <name evidence="5" type="ORF">V1468_07885</name>
</gene>
<keyword evidence="6" id="KW-1185">Reference proteome</keyword>
<dbReference type="InterPro" id="IPR025269">
    <property type="entry name" value="SAM-like_dom"/>
</dbReference>
<reference evidence="5 6" key="1">
    <citation type="submission" date="2024-02" db="EMBL/GenBank/DDBJ databases">
        <title>Winogradskyella poriferorum JCM 12885.</title>
        <authorList>
            <person name="Zhang D.-F."/>
            <person name="Fu Z.-Y."/>
        </authorList>
    </citation>
    <scope>NUCLEOTIDE SEQUENCE [LARGE SCALE GENOMIC DNA]</scope>
    <source>
        <strain evidence="5 6">JCM 12885</strain>
    </source>
</reference>
<dbReference type="CDD" id="cd01185">
    <property type="entry name" value="INTN1_C_like"/>
    <property type="match status" value="1"/>
</dbReference>
<protein>
    <submittedName>
        <fullName evidence="5">Site-specific integrase</fullName>
    </submittedName>
</protein>
<dbReference type="SUPFAM" id="SSF56349">
    <property type="entry name" value="DNA breaking-rejoining enzymes"/>
    <property type="match status" value="1"/>
</dbReference>
<sequence length="411" mass="48034">MKTSTTFGVTFFTRLNSKKTDNALIFVRITVNGKRSEISLKRNVSQKLWDKNKGKVKGNTTEARALNNYIQQVRNKLYDSYSELQREGKLITVATVKSRYLGTDEQHRTLLQLVSYHNKTMKTVLKPGTLKNYRTTENYLKKFVKKIYKVEDIQLKQLNYAFVIDFEQYLHKLPNLNNNGLMKHIERFKKLCKLGVKLEWLEKDPAINYQLHFDKVERDYLTEEELNTLETSILEKQTHKIARDIFVFSCYTGLAYCDVFSLTQEHIVLGIDGSKWISTRREKTATKVRVPLLDAALRIIEKYKNHPRCVQTQKLLPVYSNQKMNQYIKEVTKKLEIEKHLTFHIARHTFATTVTLSNGVPIETVSKLLGHTKIATTQIYARVIERKVSDDMNILRDKLNHNNQRIIKSNS</sequence>
<dbReference type="InterPro" id="IPR011010">
    <property type="entry name" value="DNA_brk_join_enz"/>
</dbReference>
<comment type="similarity">
    <text evidence="1">Belongs to the 'phage' integrase family.</text>
</comment>
<keyword evidence="2" id="KW-0238">DNA-binding</keyword>
<evidence type="ECO:0000256" key="3">
    <source>
        <dbReference type="ARBA" id="ARBA00023172"/>
    </source>
</evidence>
<evidence type="ECO:0000256" key="2">
    <source>
        <dbReference type="ARBA" id="ARBA00023125"/>
    </source>
</evidence>
<evidence type="ECO:0000256" key="1">
    <source>
        <dbReference type="ARBA" id="ARBA00008857"/>
    </source>
</evidence>
<proteinExistence type="inferred from homology"/>
<dbReference type="Pfam" id="PF17293">
    <property type="entry name" value="Arm-DNA-bind_5"/>
    <property type="match status" value="1"/>
</dbReference>
<dbReference type="InterPro" id="IPR050090">
    <property type="entry name" value="Tyrosine_recombinase_XerCD"/>
</dbReference>
<dbReference type="PANTHER" id="PTHR30349">
    <property type="entry name" value="PHAGE INTEGRASE-RELATED"/>
    <property type="match status" value="1"/>
</dbReference>
<dbReference type="Gene3D" id="1.10.150.130">
    <property type="match status" value="1"/>
</dbReference>
<dbReference type="EMBL" id="JAZHOU010000002">
    <property type="protein sequence ID" value="MEF3078919.1"/>
    <property type="molecule type" value="Genomic_DNA"/>
</dbReference>
<dbReference type="Pfam" id="PF00589">
    <property type="entry name" value="Phage_integrase"/>
    <property type="match status" value="1"/>
</dbReference>
<dbReference type="InterPro" id="IPR035386">
    <property type="entry name" value="Arm-DNA-bind_5"/>
</dbReference>
<evidence type="ECO:0000313" key="6">
    <source>
        <dbReference type="Proteomes" id="UP001356704"/>
    </source>
</evidence>